<feature type="transmembrane region" description="Helical" evidence="1">
    <location>
        <begin position="126"/>
        <end position="144"/>
    </location>
</feature>
<evidence type="ECO:0000256" key="1">
    <source>
        <dbReference type="SAM" id="Phobius"/>
    </source>
</evidence>
<dbReference type="HOGENOM" id="CLU_366663_0_0_2"/>
<dbReference type="Proteomes" id="UP000007485">
    <property type="component" value="Chromosome"/>
</dbReference>
<keyword evidence="3" id="KW-1185">Reference proteome</keyword>
<dbReference type="eggNOG" id="arCOG13862">
    <property type="taxonomic scope" value="Archaea"/>
</dbReference>
<feature type="transmembrane region" description="Helical" evidence="1">
    <location>
        <begin position="685"/>
        <end position="702"/>
    </location>
</feature>
<dbReference type="EMBL" id="CP002529">
    <property type="protein sequence ID" value="ADY00280.1"/>
    <property type="molecule type" value="Genomic_DNA"/>
</dbReference>
<keyword evidence="1" id="KW-1133">Transmembrane helix</keyword>
<feature type="transmembrane region" description="Helical" evidence="1">
    <location>
        <begin position="252"/>
        <end position="272"/>
    </location>
</feature>
<protein>
    <submittedName>
        <fullName evidence="2">Uncharacterized protein</fullName>
    </submittedName>
</protein>
<reference evidence="2 3" key="1">
    <citation type="journal article" date="2011" name="J. Bacteriol.">
        <title>Complete genome sequence of 'Vulcanisaeta moutnovskia' strain 768-28, a novel member of the hyperthermophilic crenarchaeal genus vulcanisaeta.</title>
        <authorList>
            <person name="Gumerov V.M."/>
            <person name="Mardanov A.V."/>
            <person name="Beletsky A.V."/>
            <person name="Prokofeva M.I."/>
            <person name="Bonch-Osmolovskaya E.A."/>
            <person name="Ravin N.V."/>
            <person name="Skryabin K.G."/>
        </authorList>
    </citation>
    <scope>NUCLEOTIDE SEQUENCE [LARGE SCALE GENOMIC DNA]</scope>
    <source>
        <strain evidence="2 3">768-28</strain>
    </source>
</reference>
<dbReference type="KEGG" id="vmo:VMUT_0063"/>
<accession>F0QSC9</accession>
<feature type="transmembrane region" description="Helical" evidence="1">
    <location>
        <begin position="714"/>
        <end position="734"/>
    </location>
</feature>
<keyword evidence="1" id="KW-0812">Transmembrane</keyword>
<dbReference type="GeneID" id="10287715"/>
<dbReference type="AlphaFoldDB" id="F0QSC9"/>
<gene>
    <name evidence="2" type="ordered locus">VMUT_0063</name>
</gene>
<dbReference type="RefSeq" id="WP_013603444.1">
    <property type="nucleotide sequence ID" value="NC_015151.1"/>
</dbReference>
<proteinExistence type="predicted"/>
<organism evidence="2 3">
    <name type="scientific">Vulcanisaeta moutnovskia (strain 768-28)</name>
    <dbReference type="NCBI Taxonomy" id="985053"/>
    <lineage>
        <taxon>Archaea</taxon>
        <taxon>Thermoproteota</taxon>
        <taxon>Thermoprotei</taxon>
        <taxon>Thermoproteales</taxon>
        <taxon>Thermoproteaceae</taxon>
        <taxon>Vulcanisaeta</taxon>
    </lineage>
</organism>
<feature type="transmembrane region" description="Helical" evidence="1">
    <location>
        <begin position="192"/>
        <end position="211"/>
    </location>
</feature>
<feature type="transmembrane region" description="Helical" evidence="1">
    <location>
        <begin position="156"/>
        <end position="180"/>
    </location>
</feature>
<name>F0QSC9_VULM7</name>
<feature type="transmembrane region" description="Helical" evidence="1">
    <location>
        <begin position="746"/>
        <end position="768"/>
    </location>
</feature>
<feature type="transmembrane region" description="Helical" evidence="1">
    <location>
        <begin position="73"/>
        <end position="93"/>
    </location>
</feature>
<evidence type="ECO:0000313" key="2">
    <source>
        <dbReference type="EMBL" id="ADY00280.1"/>
    </source>
</evidence>
<feature type="transmembrane region" description="Helical" evidence="1">
    <location>
        <begin position="223"/>
        <end position="246"/>
    </location>
</feature>
<feature type="transmembrane region" description="Helical" evidence="1">
    <location>
        <begin position="6"/>
        <end position="28"/>
    </location>
</feature>
<dbReference type="STRING" id="985053.VMUT_0063"/>
<feature type="transmembrane region" description="Helical" evidence="1">
    <location>
        <begin position="100"/>
        <end position="120"/>
    </location>
</feature>
<sequence>MKRELIVKPVIGLITYIVSMFELIYVWLQLFNGGGYYYGLGELILKSLGLLSIDAKDLGQSLLLGPLVMSGYLPIFIALLIVITNSLIAIYTYRLSRARGLEMSFILLLVLASIINASLINLMTNLWLPQVISTALAIAMYYHIDRDNRLVSVTLSALMAFLSPVTNLLNVLVPITHWFIKREFNESSQYVATIGLAAFTYYWIAGAYAITHHVTAQRILNQLIYLLSTTSFMQLATLGTAIPALITTTLGGLGYAVVVPAILIITLIEALGKLREHKLAVLALSMALIITVLTTPISPMWPPYQGTGPININWEPLGRGYAHVYSLTSLAPAGYIESSVVPTYSLITINPGRQAMGYVIPVKPMNGTYAICGDYQLILKNYTGLPIINDFEKSITQLMTNATSYIEDDSLTIPGGLYQSAIEVSTNELAIPPGMYVVTTAIRVIPITPYVNTSIPQVMSTPLTSTVLPISADSVMTFDLRLNFTGTINKVVIYGVSYSEQPATLSLTILRNGQVIVRTSDEAPSITQGMKPYPISFNINANITPGTYELSIYTDQPLLIYVSTGTGMKIISNNSTLNYPGEIPAYSIIYTITKAVPVKFTWLRVSLSAINQVTMMNITSGGTYELRDVITVTHWVNSSISLLITVNEPVLLTNITIGPISIKPLEPTHCPAPMIIRALEDPGRSLLISLAALPIAAALPLMPSLRPRRRMRKALLILGLALMLLFYVVWALGFTNLAPQLYSPGVLRIFGILFIIGLVIVLVMSFMVKRFPAHDASSGF</sequence>
<evidence type="ECO:0000313" key="3">
    <source>
        <dbReference type="Proteomes" id="UP000007485"/>
    </source>
</evidence>
<feature type="transmembrane region" description="Helical" evidence="1">
    <location>
        <begin position="279"/>
        <end position="301"/>
    </location>
</feature>
<dbReference type="OrthoDB" id="27050at2157"/>
<keyword evidence="1" id="KW-0472">Membrane</keyword>